<dbReference type="RefSeq" id="WP_034597252.1">
    <property type="nucleotide sequence ID" value="NZ_FNCP01000018.1"/>
</dbReference>
<dbReference type="OrthoDB" id="1798711at2"/>
<accession>A0A1G8F352</accession>
<protein>
    <submittedName>
        <fullName evidence="1">Uncharacterized protein</fullName>
    </submittedName>
</protein>
<gene>
    <name evidence="1" type="ORF">SAMN05443529_11890</name>
</gene>
<dbReference type="AlphaFoldDB" id="A0A1G8F352"/>
<name>A0A1G8F352_9FIRM</name>
<evidence type="ECO:0000313" key="1">
    <source>
        <dbReference type="EMBL" id="SDH76449.1"/>
    </source>
</evidence>
<evidence type="ECO:0000313" key="2">
    <source>
        <dbReference type="Proteomes" id="UP000198656"/>
    </source>
</evidence>
<proteinExistence type="predicted"/>
<keyword evidence="2" id="KW-1185">Reference proteome</keyword>
<sequence>MNCPLCEARDVGRIGRERYYCRECCHEWTKGDGVVKIYEVLSDGSVERLETKPEPESYARTLPSHSIIRRRAG</sequence>
<dbReference type="Proteomes" id="UP000198656">
    <property type="component" value="Unassembled WGS sequence"/>
</dbReference>
<dbReference type="EMBL" id="FNCP01000018">
    <property type="protein sequence ID" value="SDH76449.1"/>
    <property type="molecule type" value="Genomic_DNA"/>
</dbReference>
<reference evidence="2" key="1">
    <citation type="submission" date="2016-10" db="EMBL/GenBank/DDBJ databases">
        <authorList>
            <person name="Varghese N."/>
            <person name="Submissions S."/>
        </authorList>
    </citation>
    <scope>NUCLEOTIDE SEQUENCE [LARGE SCALE GENOMIC DNA]</scope>
    <source>
        <strain evidence="2">DSM 8344</strain>
    </source>
</reference>
<dbReference type="STRING" id="1121419.SAMN05443529_11890"/>
<organism evidence="1 2">
    <name type="scientific">Desulfosporosinus hippei DSM 8344</name>
    <dbReference type="NCBI Taxonomy" id="1121419"/>
    <lineage>
        <taxon>Bacteria</taxon>
        <taxon>Bacillati</taxon>
        <taxon>Bacillota</taxon>
        <taxon>Clostridia</taxon>
        <taxon>Eubacteriales</taxon>
        <taxon>Desulfitobacteriaceae</taxon>
        <taxon>Desulfosporosinus</taxon>
    </lineage>
</organism>